<proteinExistence type="inferred from homology"/>
<name>A0A4V3UYM2_9RHOB</name>
<comment type="similarity">
    <text evidence="1">Belongs to the bactofilin family.</text>
</comment>
<evidence type="ECO:0000256" key="1">
    <source>
        <dbReference type="ARBA" id="ARBA00044755"/>
    </source>
</evidence>
<evidence type="ECO:0000313" key="3">
    <source>
        <dbReference type="Proteomes" id="UP000306113"/>
    </source>
</evidence>
<dbReference type="PANTHER" id="PTHR35024">
    <property type="entry name" value="HYPOTHETICAL CYTOSOLIC PROTEIN"/>
    <property type="match status" value="1"/>
</dbReference>
<comment type="caution">
    <text evidence="2">The sequence shown here is derived from an EMBL/GenBank/DDBJ whole genome shotgun (WGS) entry which is preliminary data.</text>
</comment>
<protein>
    <submittedName>
        <fullName evidence="2">Polymer-forming cytoskeletal protein</fullName>
    </submittedName>
</protein>
<sequence length="128" mass="13476">MTSSAIPQTTPERKRSLIGEDVRITGSLTTRGILEFGGEIRGELTADTLVLTRTARVHGKIRARHLTIEGTLQGSAAALNLTLRPSAIVSADLTCERICIEPGAQIEGRIGKLAAYDLGIHASGSASV</sequence>
<dbReference type="OrthoDB" id="7872866at2"/>
<evidence type="ECO:0000313" key="2">
    <source>
        <dbReference type="EMBL" id="THD71390.1"/>
    </source>
</evidence>
<organism evidence="2 3">
    <name type="scientific">Thalassobius vesicularis</name>
    <dbReference type="NCBI Taxonomy" id="1294297"/>
    <lineage>
        <taxon>Bacteria</taxon>
        <taxon>Pseudomonadati</taxon>
        <taxon>Pseudomonadota</taxon>
        <taxon>Alphaproteobacteria</taxon>
        <taxon>Rhodobacterales</taxon>
        <taxon>Roseobacteraceae</taxon>
        <taxon>Thalassovita</taxon>
    </lineage>
</organism>
<reference evidence="2 3" key="1">
    <citation type="submission" date="2019-04" db="EMBL/GenBank/DDBJ databases">
        <title>Draft genome sequence of Youngimonas vesicularis.</title>
        <authorList>
            <person name="Hameed A."/>
        </authorList>
    </citation>
    <scope>NUCLEOTIDE SEQUENCE [LARGE SCALE GENOMIC DNA]</scope>
    <source>
        <strain evidence="2 3">CC-AMW-E</strain>
    </source>
</reference>
<dbReference type="Proteomes" id="UP000306113">
    <property type="component" value="Unassembled WGS sequence"/>
</dbReference>
<dbReference type="PANTHER" id="PTHR35024:SF4">
    <property type="entry name" value="POLYMER-FORMING CYTOSKELETAL PROTEIN"/>
    <property type="match status" value="1"/>
</dbReference>
<dbReference type="RefSeq" id="WP_136340639.1">
    <property type="nucleotide sequence ID" value="NZ_SSMD01000012.1"/>
</dbReference>
<dbReference type="EMBL" id="SSMD01000012">
    <property type="protein sequence ID" value="THD71390.1"/>
    <property type="molecule type" value="Genomic_DNA"/>
</dbReference>
<dbReference type="InterPro" id="IPR007607">
    <property type="entry name" value="BacA/B"/>
</dbReference>
<keyword evidence="3" id="KW-1185">Reference proteome</keyword>
<dbReference type="Pfam" id="PF04519">
    <property type="entry name" value="Bactofilin"/>
    <property type="match status" value="1"/>
</dbReference>
<gene>
    <name evidence="2" type="ORF">E7681_17970</name>
</gene>
<accession>A0A4V3UYM2</accession>
<dbReference type="AlphaFoldDB" id="A0A4V3UYM2"/>